<name>A0ABD5LZX0_PROMI</name>
<dbReference type="AlphaFoldDB" id="A0ABD5LZX0"/>
<dbReference type="EMBL" id="JADQCH020000002">
    <property type="protein sequence ID" value="MEY2345441.1"/>
    <property type="molecule type" value="Genomic_DNA"/>
</dbReference>
<sequence length="152" mass="17414">MKNKQSMFFSNRINILGKNKIPVFNVINGYETVSFVDYDWKGDQGKELSKDNQEGLSILENSSLKTDLFSLQGGIFNLDGDLITKKINIIRNKEINANEKSVFGIINKKNEFRAYNEVDLMFMLASMKLYFLEIDAKKSAEIALELEALEEK</sequence>
<accession>A0ABD5LZX0</accession>
<evidence type="ECO:0000313" key="1">
    <source>
        <dbReference type="EMBL" id="MEY2345441.1"/>
    </source>
</evidence>
<reference evidence="1" key="1">
    <citation type="submission" date="2021-05" db="EMBL/GenBank/DDBJ databases">
        <title>First report of NDM-5 and VEB-6 producing Proteus mirabilis isolated from blood of a sepsis patient in Kolkata, India.</title>
        <authorList>
            <person name="Halder G."/>
            <person name="Chaudhuri B."/>
            <person name="Dutta S."/>
        </authorList>
    </citation>
    <scope>NUCLEOTIDE SEQUENCE [LARGE SCALE GENOMIC DNA]</scope>
    <source>
        <strain evidence="1">7049</strain>
    </source>
</reference>
<proteinExistence type="predicted"/>
<organism evidence="1">
    <name type="scientific">Proteus mirabilis</name>
    <dbReference type="NCBI Taxonomy" id="584"/>
    <lineage>
        <taxon>Bacteria</taxon>
        <taxon>Pseudomonadati</taxon>
        <taxon>Pseudomonadota</taxon>
        <taxon>Gammaproteobacteria</taxon>
        <taxon>Enterobacterales</taxon>
        <taxon>Morganellaceae</taxon>
        <taxon>Proteus</taxon>
    </lineage>
</organism>
<protein>
    <submittedName>
        <fullName evidence="1">Uncharacterized protein</fullName>
    </submittedName>
</protein>
<comment type="caution">
    <text evidence="1">The sequence shown here is derived from an EMBL/GenBank/DDBJ whole genome shotgun (WGS) entry which is preliminary data.</text>
</comment>
<gene>
    <name evidence="1" type="ORF">I3679_021865</name>
</gene>